<comment type="caution">
    <text evidence="2">The sequence shown here is derived from an EMBL/GenBank/DDBJ whole genome shotgun (WGS) entry which is preliminary data.</text>
</comment>
<evidence type="ECO:0000313" key="2">
    <source>
        <dbReference type="EMBL" id="OUP52698.1"/>
    </source>
</evidence>
<dbReference type="AlphaFoldDB" id="A0A1Y4L7H0"/>
<evidence type="ECO:0008006" key="4">
    <source>
        <dbReference type="Google" id="ProtNLM"/>
    </source>
</evidence>
<sequence>MALFDKLDDLRGKATEMMQTGVDKATEMMQAGVTIAKLKTDNIAEEDAMRRAYLAIGKMYFELYGESPDPAFATECDRIRACKRRIAENNLRLAEMKDTPEPPVPPAPPEPHPVPEDEPVPFEAEEAIIPDEDPTYTEPEPVPFEEEEIAVDELK</sequence>
<accession>A0A1Y4L7H0</accession>
<feature type="region of interest" description="Disordered" evidence="1">
    <location>
        <begin position="92"/>
        <end position="155"/>
    </location>
</feature>
<gene>
    <name evidence="2" type="ORF">B5F17_08315</name>
</gene>
<feature type="compositionally biased region" description="Pro residues" evidence="1">
    <location>
        <begin position="101"/>
        <end position="112"/>
    </location>
</feature>
<dbReference type="EMBL" id="NFKK01000008">
    <property type="protein sequence ID" value="OUP52698.1"/>
    <property type="molecule type" value="Genomic_DNA"/>
</dbReference>
<evidence type="ECO:0000256" key="1">
    <source>
        <dbReference type="SAM" id="MobiDB-lite"/>
    </source>
</evidence>
<reference evidence="3" key="1">
    <citation type="submission" date="2017-04" db="EMBL/GenBank/DDBJ databases">
        <title>Function of individual gut microbiota members based on whole genome sequencing of pure cultures obtained from chicken caecum.</title>
        <authorList>
            <person name="Medvecky M."/>
            <person name="Cejkova D."/>
            <person name="Polansky O."/>
            <person name="Karasova D."/>
            <person name="Kubasova T."/>
            <person name="Cizek A."/>
            <person name="Rychlik I."/>
        </authorList>
    </citation>
    <scope>NUCLEOTIDE SEQUENCE [LARGE SCALE GENOMIC DNA]</scope>
    <source>
        <strain evidence="3">An180</strain>
    </source>
</reference>
<name>A0A1Y4L7H0_9FIRM</name>
<feature type="compositionally biased region" description="Acidic residues" evidence="1">
    <location>
        <begin position="116"/>
        <end position="135"/>
    </location>
</feature>
<dbReference type="RefSeq" id="WP_016147774.1">
    <property type="nucleotide sequence ID" value="NZ_CABKSA010000001.1"/>
</dbReference>
<protein>
    <recommendedName>
        <fullName evidence="4">Serine proteinase</fullName>
    </recommendedName>
</protein>
<dbReference type="Proteomes" id="UP000195897">
    <property type="component" value="Unassembled WGS sequence"/>
</dbReference>
<organism evidence="2 3">
    <name type="scientific">Butyricicoccus pullicaecorum</name>
    <dbReference type="NCBI Taxonomy" id="501571"/>
    <lineage>
        <taxon>Bacteria</taxon>
        <taxon>Bacillati</taxon>
        <taxon>Bacillota</taxon>
        <taxon>Clostridia</taxon>
        <taxon>Eubacteriales</taxon>
        <taxon>Butyricicoccaceae</taxon>
        <taxon>Butyricicoccus</taxon>
    </lineage>
</organism>
<proteinExistence type="predicted"/>
<feature type="compositionally biased region" description="Acidic residues" evidence="1">
    <location>
        <begin position="143"/>
        <end position="155"/>
    </location>
</feature>
<evidence type="ECO:0000313" key="3">
    <source>
        <dbReference type="Proteomes" id="UP000195897"/>
    </source>
</evidence>